<dbReference type="InterPro" id="IPR016162">
    <property type="entry name" value="Ald_DH_N"/>
</dbReference>
<dbReference type="InterPro" id="IPR016163">
    <property type="entry name" value="Ald_DH_C"/>
</dbReference>
<comment type="caution">
    <text evidence="7">The sequence shown here is derived from an EMBL/GenBank/DDBJ whole genome shotgun (WGS) entry which is preliminary data.</text>
</comment>
<dbReference type="CDD" id="cd07097">
    <property type="entry name" value="ALDH_KGSADH-YcbD"/>
    <property type="match status" value="1"/>
</dbReference>
<dbReference type="SUPFAM" id="SSF53720">
    <property type="entry name" value="ALDH-like"/>
    <property type="match status" value="1"/>
</dbReference>
<dbReference type="Proteomes" id="UP000253529">
    <property type="component" value="Unassembled WGS sequence"/>
</dbReference>
<sequence length="477" mass="51095">MLNRNWIAGEWSQGGGASVNLNPSDTRDVVGEYASANKEDVERAVEAAAAAFPAWSRASPEFRSDILDRVGAEILARQDELGRILSREEGKTLPEGVGEVIRAGRIFKYFAGEALRMNGERLDSVRAGIEVEILREAEGVVGVITPWNFPIAIPAWKIAPALAFGNTVVFKPADLVPGSAWLLTDILVRAGVPAGVFNLVMGKGSVVGAAIVDSRRVKAVSFTGSVATGRRIGVACMERGKKVQLELGGKNPLIIAADADLEVAVNVAVNGSFFSTGQRCTASSRLIVEDAIHDRFVTRMVEVMANLKVGDALKSDTDIGPVASEAQLRQDLDYIDIGKREGARLVAGGETVKRDTSGYFLSPALFVDSANAMRINREEIFGPVASVIRVRDYEEAAAVANDTEFGLASGICTTSLKTASDFKRRSQAGMVMVNVPTAGVDYHVPFGGRKGSSYGPREQGSHAREFYTALKTVYTRP</sequence>
<dbReference type="Gene3D" id="3.40.309.10">
    <property type="entry name" value="Aldehyde Dehydrogenase, Chain A, domain 2"/>
    <property type="match status" value="1"/>
</dbReference>
<evidence type="ECO:0000256" key="3">
    <source>
        <dbReference type="ARBA" id="ARBA00023097"/>
    </source>
</evidence>
<evidence type="ECO:0000256" key="4">
    <source>
        <dbReference type="PROSITE-ProRule" id="PRU10007"/>
    </source>
</evidence>
<dbReference type="AlphaFoldDB" id="A0A366F9T0"/>
<feature type="active site" evidence="4">
    <location>
        <position position="246"/>
    </location>
</feature>
<dbReference type="PROSITE" id="PS00687">
    <property type="entry name" value="ALDEHYDE_DEHYDR_GLU"/>
    <property type="match status" value="1"/>
</dbReference>
<evidence type="ECO:0000313" key="7">
    <source>
        <dbReference type="EMBL" id="RBP11368.1"/>
    </source>
</evidence>
<dbReference type="PANTHER" id="PTHR11699">
    <property type="entry name" value="ALDEHYDE DEHYDROGENASE-RELATED"/>
    <property type="match status" value="1"/>
</dbReference>
<evidence type="ECO:0000256" key="1">
    <source>
        <dbReference type="ARBA" id="ARBA00009986"/>
    </source>
</evidence>
<dbReference type="InterPro" id="IPR015590">
    <property type="entry name" value="Aldehyde_DH_dom"/>
</dbReference>
<accession>A0A366F9T0</accession>
<dbReference type="InterPro" id="IPR016161">
    <property type="entry name" value="Ald_DH/histidinol_DH"/>
</dbReference>
<comment type="similarity">
    <text evidence="1 5">Belongs to the aldehyde dehydrogenase family.</text>
</comment>
<proteinExistence type="inferred from homology"/>
<reference evidence="7 8" key="1">
    <citation type="submission" date="2018-06" db="EMBL/GenBank/DDBJ databases">
        <title>Genomic Encyclopedia of Type Strains, Phase IV (KMG-IV): sequencing the most valuable type-strain genomes for metagenomic binning, comparative biology and taxonomic classification.</title>
        <authorList>
            <person name="Goeker M."/>
        </authorList>
    </citation>
    <scope>NUCLEOTIDE SEQUENCE [LARGE SCALE GENOMIC DNA]</scope>
    <source>
        <strain evidence="7 8">DSM 24875</strain>
    </source>
</reference>
<name>A0A366F9T0_9HYPH</name>
<keyword evidence="2 5" id="KW-0560">Oxidoreductase</keyword>
<dbReference type="InterPro" id="IPR016160">
    <property type="entry name" value="Ald_DH_CS_CYS"/>
</dbReference>
<dbReference type="RefSeq" id="WP_210208913.1">
    <property type="nucleotide sequence ID" value="NZ_QNRK01000016.1"/>
</dbReference>
<dbReference type="InterPro" id="IPR029510">
    <property type="entry name" value="Ald_DH_CS_GLU"/>
</dbReference>
<dbReference type="EMBL" id="QNRK01000016">
    <property type="protein sequence ID" value="RBP11368.1"/>
    <property type="molecule type" value="Genomic_DNA"/>
</dbReference>
<dbReference type="PROSITE" id="PS00070">
    <property type="entry name" value="ALDEHYDE_DEHYDR_CYS"/>
    <property type="match status" value="1"/>
</dbReference>
<gene>
    <name evidence="7" type="ORF">DFR50_11662</name>
</gene>
<dbReference type="FunFam" id="3.40.605.10:FF:000007">
    <property type="entry name" value="NAD/NADP-dependent betaine aldehyde dehydrogenase"/>
    <property type="match status" value="1"/>
</dbReference>
<evidence type="ECO:0000256" key="5">
    <source>
        <dbReference type="RuleBase" id="RU003345"/>
    </source>
</evidence>
<keyword evidence="8" id="KW-1185">Reference proteome</keyword>
<organism evidence="7 8">
    <name type="scientific">Roseiarcus fermentans</name>
    <dbReference type="NCBI Taxonomy" id="1473586"/>
    <lineage>
        <taxon>Bacteria</taxon>
        <taxon>Pseudomonadati</taxon>
        <taxon>Pseudomonadota</taxon>
        <taxon>Alphaproteobacteria</taxon>
        <taxon>Hyphomicrobiales</taxon>
        <taxon>Roseiarcaceae</taxon>
        <taxon>Roseiarcus</taxon>
    </lineage>
</organism>
<dbReference type="Pfam" id="PF00171">
    <property type="entry name" value="Aldedh"/>
    <property type="match status" value="1"/>
</dbReference>
<evidence type="ECO:0000256" key="2">
    <source>
        <dbReference type="ARBA" id="ARBA00023002"/>
    </source>
</evidence>
<keyword evidence="3" id="KW-0558">Oxidation</keyword>
<protein>
    <submittedName>
        <fullName evidence="7">Aldehyde dehydrogenase (NAD+)</fullName>
    </submittedName>
</protein>
<evidence type="ECO:0000313" key="8">
    <source>
        <dbReference type="Proteomes" id="UP000253529"/>
    </source>
</evidence>
<feature type="domain" description="Aldehyde dehydrogenase" evidence="6">
    <location>
        <begin position="20"/>
        <end position="473"/>
    </location>
</feature>
<dbReference type="GO" id="GO:0016620">
    <property type="term" value="F:oxidoreductase activity, acting on the aldehyde or oxo group of donors, NAD or NADP as acceptor"/>
    <property type="evidence" value="ECO:0007669"/>
    <property type="project" value="InterPro"/>
</dbReference>
<evidence type="ECO:0000259" key="6">
    <source>
        <dbReference type="Pfam" id="PF00171"/>
    </source>
</evidence>
<dbReference type="FunFam" id="3.40.309.10:FF:000012">
    <property type="entry name" value="Betaine aldehyde dehydrogenase"/>
    <property type="match status" value="1"/>
</dbReference>
<dbReference type="Gene3D" id="3.40.605.10">
    <property type="entry name" value="Aldehyde Dehydrogenase, Chain A, domain 1"/>
    <property type="match status" value="1"/>
</dbReference>